<name>A0A6H2A103_9ZZZZ</name>
<protein>
    <submittedName>
        <fullName evidence="1">Putative DNA binding, helix-turn-helix domain containing protein</fullName>
    </submittedName>
</protein>
<gene>
    <name evidence="1" type="ORF">TM448A03436_0007</name>
    <name evidence="2" type="ORF">TM448B04267_0007</name>
</gene>
<reference evidence="1" key="1">
    <citation type="submission" date="2020-03" db="EMBL/GenBank/DDBJ databases">
        <title>The deep terrestrial virosphere.</title>
        <authorList>
            <person name="Holmfeldt K."/>
            <person name="Nilsson E."/>
            <person name="Simone D."/>
            <person name="Lopez-Fernandez M."/>
            <person name="Wu X."/>
            <person name="de Brujin I."/>
            <person name="Lundin D."/>
            <person name="Andersson A."/>
            <person name="Bertilsson S."/>
            <person name="Dopson M."/>
        </authorList>
    </citation>
    <scope>NUCLEOTIDE SEQUENCE</scope>
    <source>
        <strain evidence="1">TM448A03436</strain>
        <strain evidence="2">TM448B04267</strain>
    </source>
</reference>
<accession>A0A6H2A103</accession>
<dbReference type="EMBL" id="MT145066">
    <property type="protein sequence ID" value="QJI03192.1"/>
    <property type="molecule type" value="Genomic_DNA"/>
</dbReference>
<organism evidence="1">
    <name type="scientific">viral metagenome</name>
    <dbReference type="NCBI Taxonomy" id="1070528"/>
    <lineage>
        <taxon>unclassified sequences</taxon>
        <taxon>metagenomes</taxon>
        <taxon>organismal metagenomes</taxon>
    </lineage>
</organism>
<dbReference type="AlphaFoldDB" id="A0A6H2A103"/>
<proteinExistence type="predicted"/>
<evidence type="ECO:0000313" key="2">
    <source>
        <dbReference type="EMBL" id="QJI03192.1"/>
    </source>
</evidence>
<dbReference type="EMBL" id="MT144413">
    <property type="protein sequence ID" value="QJA53331.1"/>
    <property type="molecule type" value="Genomic_DNA"/>
</dbReference>
<sequence>METETEPAVESRELQGNAGNEMEIVKLLGKRPELRKELVQFVKGEFGFNVEGILEEYFGELPDKRNKIEDIDMPLREIAENVLQMRQDGYSPSQTASFLGIYPSQVSRILKDSQKWEQEVRKVAQGKIKKSLPWYLRPFARFVPV</sequence>
<evidence type="ECO:0000313" key="1">
    <source>
        <dbReference type="EMBL" id="QJA53331.1"/>
    </source>
</evidence>